<feature type="domain" description="BFN" evidence="1">
    <location>
        <begin position="1"/>
        <end position="135"/>
    </location>
</feature>
<name>A0ABP7G1I5_9MICO</name>
<evidence type="ECO:0000313" key="2">
    <source>
        <dbReference type="EMBL" id="GAA3753843.1"/>
    </source>
</evidence>
<evidence type="ECO:0000313" key="3">
    <source>
        <dbReference type="Proteomes" id="UP001500540"/>
    </source>
</evidence>
<sequence>MVEVRVTGIALDPSGAHVILLEPVEPQPGGRRMLPIWIGQLEATSIMTAIEGAEMPRPLTHDLLATIVHILGASVEMVEITRIDDGTFYAEITLNAAGGIQRIDSRPSDAVAIATRCSAPIFVADEVLAAAGVDNIITAGEGGEADADADVEEFSKFLDQVDPDDFKE</sequence>
<dbReference type="Pfam" id="PF02577">
    <property type="entry name" value="BFN_dom"/>
    <property type="match status" value="1"/>
</dbReference>
<dbReference type="RefSeq" id="WP_344779877.1">
    <property type="nucleotide sequence ID" value="NZ_BAABAF010000001.1"/>
</dbReference>
<dbReference type="SUPFAM" id="SSF103256">
    <property type="entry name" value="Hypothetical protein TM0160"/>
    <property type="match status" value="1"/>
</dbReference>
<gene>
    <name evidence="2" type="ORF">GCM10022240_03470</name>
</gene>
<accession>A0ABP7G1I5</accession>
<dbReference type="Gene3D" id="3.10.690.10">
    <property type="entry name" value="Bifunctional nuclease domain"/>
    <property type="match status" value="1"/>
</dbReference>
<reference evidence="3" key="1">
    <citation type="journal article" date="2019" name="Int. J. Syst. Evol. Microbiol.">
        <title>The Global Catalogue of Microorganisms (GCM) 10K type strain sequencing project: providing services to taxonomists for standard genome sequencing and annotation.</title>
        <authorList>
            <consortium name="The Broad Institute Genomics Platform"/>
            <consortium name="The Broad Institute Genome Sequencing Center for Infectious Disease"/>
            <person name="Wu L."/>
            <person name="Ma J."/>
        </authorList>
    </citation>
    <scope>NUCLEOTIDE SEQUENCE [LARGE SCALE GENOMIC DNA]</scope>
    <source>
        <strain evidence="3">JCM 16950</strain>
    </source>
</reference>
<dbReference type="EMBL" id="BAABAF010000001">
    <property type="protein sequence ID" value="GAA3753843.1"/>
    <property type="molecule type" value="Genomic_DNA"/>
</dbReference>
<dbReference type="InterPro" id="IPR003729">
    <property type="entry name" value="Bi_nuclease_dom"/>
</dbReference>
<dbReference type="PANTHER" id="PTHR15160:SF1">
    <property type="entry name" value="VON HIPPEL-LINDAU DISEASE TUMOR SUPPRESSOR"/>
    <property type="match status" value="1"/>
</dbReference>
<dbReference type="InterPro" id="IPR036104">
    <property type="entry name" value="BFN_sf"/>
</dbReference>
<dbReference type="Proteomes" id="UP001500540">
    <property type="component" value="Unassembled WGS sequence"/>
</dbReference>
<proteinExistence type="predicted"/>
<dbReference type="PROSITE" id="PS51658">
    <property type="entry name" value="BFN"/>
    <property type="match status" value="1"/>
</dbReference>
<protein>
    <submittedName>
        <fullName evidence="2">Bifunctional nuclease family protein</fullName>
    </submittedName>
</protein>
<dbReference type="PANTHER" id="PTHR15160">
    <property type="entry name" value="VON HIPPEL-LINDAU PROTEIN"/>
    <property type="match status" value="1"/>
</dbReference>
<organism evidence="2 3">
    <name type="scientific">Microbacterium kribbense</name>
    <dbReference type="NCBI Taxonomy" id="433645"/>
    <lineage>
        <taxon>Bacteria</taxon>
        <taxon>Bacillati</taxon>
        <taxon>Actinomycetota</taxon>
        <taxon>Actinomycetes</taxon>
        <taxon>Micrococcales</taxon>
        <taxon>Microbacteriaceae</taxon>
        <taxon>Microbacterium</taxon>
    </lineage>
</organism>
<comment type="caution">
    <text evidence="2">The sequence shown here is derived from an EMBL/GenBank/DDBJ whole genome shotgun (WGS) entry which is preliminary data.</text>
</comment>
<evidence type="ECO:0000259" key="1">
    <source>
        <dbReference type="PROSITE" id="PS51658"/>
    </source>
</evidence>
<keyword evidence="3" id="KW-1185">Reference proteome</keyword>